<sequence>MRFHRQRREVCFVLEGTYKTVVVPWESLMAWVVEARGVTQYGVQQQFGMGFGYAHPETGQWLKLEFMTFAKPLAISHWEAIRAYMEYEVNSLAEVQDPNVIRGENDPAWEGVHTLRNARRRINQRRADGEIGWLYWSCWYLIDIIQLWNLPGYLTERENKRLIKTRPNVLPAKMTRWSHPLDEEQWAKPSDELVRLCEEVRRIRATDPALPIEKVFSEAYRRQGIEA</sequence>
<dbReference type="OrthoDB" id="6352119at2"/>
<keyword evidence="2" id="KW-1185">Reference proteome</keyword>
<evidence type="ECO:0000313" key="1">
    <source>
        <dbReference type="EMBL" id="PCF94565.1"/>
    </source>
</evidence>
<dbReference type="EMBL" id="NWUX01000018">
    <property type="protein sequence ID" value="PCF94565.1"/>
    <property type="molecule type" value="Genomic_DNA"/>
</dbReference>
<gene>
    <name evidence="1" type="ORF">CPA45_16720</name>
</gene>
<organism evidence="1 2">
    <name type="scientific">Vreelandella nigrificans</name>
    <dbReference type="NCBI Taxonomy" id="2042704"/>
    <lineage>
        <taxon>Bacteria</taxon>
        <taxon>Pseudomonadati</taxon>
        <taxon>Pseudomonadota</taxon>
        <taxon>Gammaproteobacteria</taxon>
        <taxon>Oceanospirillales</taxon>
        <taxon>Halomonadaceae</taxon>
        <taxon>Vreelandella</taxon>
    </lineage>
</organism>
<protein>
    <submittedName>
        <fullName evidence="1">Uncharacterized protein</fullName>
    </submittedName>
</protein>
<proteinExistence type="predicted"/>
<accession>A0A2A4HK39</accession>
<evidence type="ECO:0000313" key="2">
    <source>
        <dbReference type="Proteomes" id="UP000218677"/>
    </source>
</evidence>
<dbReference type="Proteomes" id="UP000218677">
    <property type="component" value="Unassembled WGS sequence"/>
</dbReference>
<name>A0A2A4HK39_9GAMM</name>
<reference evidence="2" key="1">
    <citation type="submission" date="2017-09" db="EMBL/GenBank/DDBJ databases">
        <authorList>
            <person name="Cho G.-S."/>
            <person name="Oguntoyinbo F.A."/>
            <person name="Cnockaert M."/>
            <person name="Kabisch J."/>
            <person name="Neve H."/>
            <person name="Bockelmann W."/>
            <person name="Wenning M."/>
            <person name="Franz C.M."/>
            <person name="Vandamme P."/>
        </authorList>
    </citation>
    <scope>NUCLEOTIDE SEQUENCE [LARGE SCALE GENOMIC DNA]</scope>
    <source>
        <strain evidence="2">MBT G8648</strain>
    </source>
</reference>
<dbReference type="AlphaFoldDB" id="A0A2A4HK39"/>
<comment type="caution">
    <text evidence="1">The sequence shown here is derived from an EMBL/GenBank/DDBJ whole genome shotgun (WGS) entry which is preliminary data.</text>
</comment>